<evidence type="ECO:0000256" key="4">
    <source>
        <dbReference type="ARBA" id="ARBA00023004"/>
    </source>
</evidence>
<dbReference type="RefSeq" id="WP_188479873.1">
    <property type="nucleotide sequence ID" value="NZ_BMFJ01000007.1"/>
</dbReference>
<keyword evidence="8" id="KW-1185">Reference proteome</keyword>
<protein>
    <submittedName>
        <fullName evidence="7">(2Fe-2S)-binding protein</fullName>
    </submittedName>
</protein>
<evidence type="ECO:0000256" key="2">
    <source>
        <dbReference type="ARBA" id="ARBA00022723"/>
    </source>
</evidence>
<dbReference type="AlphaFoldDB" id="A0A917ELF9"/>
<dbReference type="PROSITE" id="PS51296">
    <property type="entry name" value="RIESKE"/>
    <property type="match status" value="1"/>
</dbReference>
<dbReference type="SUPFAM" id="SSF50022">
    <property type="entry name" value="ISP domain"/>
    <property type="match status" value="1"/>
</dbReference>
<evidence type="ECO:0000313" key="7">
    <source>
        <dbReference type="EMBL" id="GGE53318.1"/>
    </source>
</evidence>
<dbReference type="GO" id="GO:0046872">
    <property type="term" value="F:metal ion binding"/>
    <property type="evidence" value="ECO:0007669"/>
    <property type="project" value="UniProtKB-KW"/>
</dbReference>
<dbReference type="CDD" id="cd08878">
    <property type="entry name" value="RHO_alpha_C_DMO-like"/>
    <property type="match status" value="1"/>
</dbReference>
<dbReference type="EMBL" id="BMFJ01000007">
    <property type="protein sequence ID" value="GGE53318.1"/>
    <property type="molecule type" value="Genomic_DNA"/>
</dbReference>
<dbReference type="PANTHER" id="PTHR21266">
    <property type="entry name" value="IRON-SULFUR DOMAIN CONTAINING PROTEIN"/>
    <property type="match status" value="1"/>
</dbReference>
<dbReference type="Pfam" id="PF19112">
    <property type="entry name" value="VanA_C"/>
    <property type="match status" value="1"/>
</dbReference>
<accession>A0A917ELF9</accession>
<evidence type="ECO:0000259" key="6">
    <source>
        <dbReference type="PROSITE" id="PS51296"/>
    </source>
</evidence>
<keyword evidence="3" id="KW-0560">Oxidoreductase</keyword>
<sequence length="357" mass="40888">MTQFVRNAWYVAAWSTEIDEELRRFTLLNEHVVMFRKSDGSIAALEDRCPHRLLPLSKGKRIGDTVQCGYHGLTFDGTTGMCTRVPGQTNLPKSAYVLSYPIEERHGIVWIWMGDPDKADRTKVFDMPEFTAPGWKVHHGDALHLQSNYLNVAENLVDPAHISFVHPTTLGSSASENVPVHVQTEGEAIVAWRWIRDAEPVGFFKGFGGFTGNVDRWHYYYLYTPSTAVIDFGSAPVEMQIGEDERDRGVRIFALHFVTPVTKDYTIDRWMHIRNSALDDPTAEETMDRMFRIAFAEDKEILEAVQKEEERPAKRRPIRIAIDKGPLVYRKRINELLELERTEDLASHPSPAFVYHD</sequence>
<dbReference type="Gene3D" id="2.102.10.10">
    <property type="entry name" value="Rieske [2Fe-2S] iron-sulphur domain"/>
    <property type="match status" value="1"/>
</dbReference>
<dbReference type="Proteomes" id="UP000612855">
    <property type="component" value="Unassembled WGS sequence"/>
</dbReference>
<evidence type="ECO:0000256" key="5">
    <source>
        <dbReference type="ARBA" id="ARBA00023014"/>
    </source>
</evidence>
<evidence type="ECO:0000313" key="8">
    <source>
        <dbReference type="Proteomes" id="UP000612855"/>
    </source>
</evidence>
<keyword evidence="1" id="KW-0001">2Fe-2S</keyword>
<name>A0A917ELF9_9RHOB</name>
<feature type="domain" description="Rieske" evidence="6">
    <location>
        <begin position="9"/>
        <end position="111"/>
    </location>
</feature>
<keyword evidence="2" id="KW-0479">Metal-binding</keyword>
<dbReference type="Pfam" id="PF00355">
    <property type="entry name" value="Rieske"/>
    <property type="match status" value="1"/>
</dbReference>
<organism evidence="7 8">
    <name type="scientific">Primorskyibacter flagellatus</name>
    <dbReference type="NCBI Taxonomy" id="1387277"/>
    <lineage>
        <taxon>Bacteria</taxon>
        <taxon>Pseudomonadati</taxon>
        <taxon>Pseudomonadota</taxon>
        <taxon>Alphaproteobacteria</taxon>
        <taxon>Rhodobacterales</taxon>
        <taxon>Roseobacteraceae</taxon>
        <taxon>Primorskyibacter</taxon>
    </lineage>
</organism>
<evidence type="ECO:0000256" key="1">
    <source>
        <dbReference type="ARBA" id="ARBA00022714"/>
    </source>
</evidence>
<comment type="caution">
    <text evidence="7">The sequence shown here is derived from an EMBL/GenBank/DDBJ whole genome shotgun (WGS) entry which is preliminary data.</text>
</comment>
<keyword evidence="4" id="KW-0408">Iron</keyword>
<dbReference type="Gene3D" id="3.90.380.10">
    <property type="entry name" value="Naphthalene 1,2-dioxygenase Alpha Subunit, Chain A, domain 1"/>
    <property type="match status" value="1"/>
</dbReference>
<dbReference type="InterPro" id="IPR017941">
    <property type="entry name" value="Rieske_2Fe-2S"/>
</dbReference>
<gene>
    <name evidence="7" type="ORF">GCM10011360_45160</name>
</gene>
<dbReference type="InterPro" id="IPR036922">
    <property type="entry name" value="Rieske_2Fe-2S_sf"/>
</dbReference>
<evidence type="ECO:0000256" key="3">
    <source>
        <dbReference type="ARBA" id="ARBA00023002"/>
    </source>
</evidence>
<proteinExistence type="predicted"/>
<dbReference type="InterPro" id="IPR050584">
    <property type="entry name" value="Cholesterol_7-desaturase"/>
</dbReference>
<keyword evidence="5" id="KW-0411">Iron-sulfur</keyword>
<dbReference type="PANTHER" id="PTHR21266:SF60">
    <property type="entry name" value="3-KETOSTEROID-9-ALPHA-MONOOXYGENASE, OXYGENASE COMPONENT"/>
    <property type="match status" value="1"/>
</dbReference>
<dbReference type="GO" id="GO:0016491">
    <property type="term" value="F:oxidoreductase activity"/>
    <property type="evidence" value="ECO:0007669"/>
    <property type="project" value="UniProtKB-KW"/>
</dbReference>
<dbReference type="SUPFAM" id="SSF55961">
    <property type="entry name" value="Bet v1-like"/>
    <property type="match status" value="1"/>
</dbReference>
<reference evidence="8" key="1">
    <citation type="journal article" date="2019" name="Int. J. Syst. Evol. Microbiol.">
        <title>The Global Catalogue of Microorganisms (GCM) 10K type strain sequencing project: providing services to taxonomists for standard genome sequencing and annotation.</title>
        <authorList>
            <consortium name="The Broad Institute Genomics Platform"/>
            <consortium name="The Broad Institute Genome Sequencing Center for Infectious Disease"/>
            <person name="Wu L."/>
            <person name="Ma J."/>
        </authorList>
    </citation>
    <scope>NUCLEOTIDE SEQUENCE [LARGE SCALE GENOMIC DNA]</scope>
    <source>
        <strain evidence="8">CGMCC 1.12664</strain>
    </source>
</reference>
<dbReference type="InterPro" id="IPR044043">
    <property type="entry name" value="VanA_C_cat"/>
</dbReference>
<dbReference type="GO" id="GO:0051537">
    <property type="term" value="F:2 iron, 2 sulfur cluster binding"/>
    <property type="evidence" value="ECO:0007669"/>
    <property type="project" value="UniProtKB-KW"/>
</dbReference>